<dbReference type="InterPro" id="IPR031350">
    <property type="entry name" value="Goodbye_dom"/>
</dbReference>
<evidence type="ECO:0000313" key="4">
    <source>
        <dbReference type="Proteomes" id="UP001203297"/>
    </source>
</evidence>
<evidence type="ECO:0000256" key="1">
    <source>
        <dbReference type="SAM" id="SignalP"/>
    </source>
</evidence>
<evidence type="ECO:0000259" key="2">
    <source>
        <dbReference type="Pfam" id="PF17109"/>
    </source>
</evidence>
<keyword evidence="1" id="KW-0732">Signal</keyword>
<sequence>MVFKELLSRPLAVLLHLSSCHLQPSDNLPQPPASQNVVPSTAPMSSPLPIIAPTSYLQSLFNVTLIKYSKETGIDLATHPLAATIDSCSSIGAVIVAIQEQTWPSAHTVFLLSPSAALKGNIDLGFPPAKAVFCGICVLLAAARDFDTNYVALVDLFGCVESFLRFLRIYTSIPPALVVIEKAMKILLDYVSQILMRSPPA</sequence>
<feature type="chain" id="PRO_5042264258" description="Fungal STAND N-terminal Goodbye domain-containing protein" evidence="1">
    <location>
        <begin position="23"/>
        <end position="201"/>
    </location>
</feature>
<reference evidence="3" key="1">
    <citation type="journal article" date="2022" name="New Phytol.">
        <title>Evolutionary transition to the ectomycorrhizal habit in the genomes of a hyperdiverse lineage of mushroom-forming fungi.</title>
        <authorList>
            <person name="Looney B."/>
            <person name="Miyauchi S."/>
            <person name="Morin E."/>
            <person name="Drula E."/>
            <person name="Courty P.E."/>
            <person name="Kohler A."/>
            <person name="Kuo A."/>
            <person name="LaButti K."/>
            <person name="Pangilinan J."/>
            <person name="Lipzen A."/>
            <person name="Riley R."/>
            <person name="Andreopoulos W."/>
            <person name="He G."/>
            <person name="Johnson J."/>
            <person name="Nolan M."/>
            <person name="Tritt A."/>
            <person name="Barry K.W."/>
            <person name="Grigoriev I.V."/>
            <person name="Nagy L.G."/>
            <person name="Hibbett D."/>
            <person name="Henrissat B."/>
            <person name="Matheny P.B."/>
            <person name="Labbe J."/>
            <person name="Martin F.M."/>
        </authorList>
    </citation>
    <scope>NUCLEOTIDE SEQUENCE</scope>
    <source>
        <strain evidence="3">BPL690</strain>
    </source>
</reference>
<evidence type="ECO:0000313" key="3">
    <source>
        <dbReference type="EMBL" id="KAI0298096.1"/>
    </source>
</evidence>
<dbReference type="Proteomes" id="UP001203297">
    <property type="component" value="Unassembled WGS sequence"/>
</dbReference>
<dbReference type="Pfam" id="PF17109">
    <property type="entry name" value="Goodbye"/>
    <property type="match status" value="1"/>
</dbReference>
<feature type="domain" description="Fungal STAND N-terminal Goodbye" evidence="2">
    <location>
        <begin position="120"/>
        <end position="170"/>
    </location>
</feature>
<dbReference type="AlphaFoldDB" id="A0AAD4M2N1"/>
<gene>
    <name evidence="3" type="ORF">B0F90DRAFT_826418</name>
</gene>
<feature type="signal peptide" evidence="1">
    <location>
        <begin position="1"/>
        <end position="22"/>
    </location>
</feature>
<organism evidence="3 4">
    <name type="scientific">Multifurca ochricompacta</name>
    <dbReference type="NCBI Taxonomy" id="376703"/>
    <lineage>
        <taxon>Eukaryota</taxon>
        <taxon>Fungi</taxon>
        <taxon>Dikarya</taxon>
        <taxon>Basidiomycota</taxon>
        <taxon>Agaricomycotina</taxon>
        <taxon>Agaricomycetes</taxon>
        <taxon>Russulales</taxon>
        <taxon>Russulaceae</taxon>
        <taxon>Multifurca</taxon>
    </lineage>
</organism>
<name>A0AAD4M2N1_9AGAM</name>
<proteinExistence type="predicted"/>
<comment type="caution">
    <text evidence="3">The sequence shown here is derived from an EMBL/GenBank/DDBJ whole genome shotgun (WGS) entry which is preliminary data.</text>
</comment>
<keyword evidence="4" id="KW-1185">Reference proteome</keyword>
<protein>
    <recommendedName>
        <fullName evidence="2">Fungal STAND N-terminal Goodbye domain-containing protein</fullName>
    </recommendedName>
</protein>
<accession>A0AAD4M2N1</accession>
<dbReference type="EMBL" id="WTXG01000030">
    <property type="protein sequence ID" value="KAI0298096.1"/>
    <property type="molecule type" value="Genomic_DNA"/>
</dbReference>